<keyword evidence="6" id="KW-0175">Coiled coil</keyword>
<keyword evidence="2" id="KW-0433">Leucine-rich repeat</keyword>
<accession>A0A679BC31</accession>
<organism evidence="11">
    <name type="scientific">Oryza sativa subsp. indica</name>
    <name type="common">Rice</name>
    <dbReference type="NCBI Taxonomy" id="39946"/>
    <lineage>
        <taxon>Eukaryota</taxon>
        <taxon>Viridiplantae</taxon>
        <taxon>Streptophyta</taxon>
        <taxon>Embryophyta</taxon>
        <taxon>Tracheophyta</taxon>
        <taxon>Spermatophyta</taxon>
        <taxon>Magnoliopsida</taxon>
        <taxon>Liliopsida</taxon>
        <taxon>Poales</taxon>
        <taxon>Poaceae</taxon>
        <taxon>BOP clade</taxon>
        <taxon>Oryzoideae</taxon>
        <taxon>Oryzeae</taxon>
        <taxon>Oryzinae</taxon>
        <taxon>Oryza</taxon>
        <taxon>Oryza sativa</taxon>
    </lineage>
</organism>
<dbReference type="InterPro" id="IPR058922">
    <property type="entry name" value="WHD_DRP"/>
</dbReference>
<evidence type="ECO:0000313" key="11">
    <source>
        <dbReference type="EMBL" id="BBD82290.1"/>
    </source>
</evidence>
<keyword evidence="5" id="KW-0611">Plant defense</keyword>
<evidence type="ECO:0000256" key="4">
    <source>
        <dbReference type="ARBA" id="ARBA00022741"/>
    </source>
</evidence>
<proteinExistence type="inferred from homology"/>
<evidence type="ECO:0000256" key="3">
    <source>
        <dbReference type="ARBA" id="ARBA00022737"/>
    </source>
</evidence>
<dbReference type="PANTHER" id="PTHR23155">
    <property type="entry name" value="DISEASE RESISTANCE PROTEIN RP"/>
    <property type="match status" value="1"/>
</dbReference>
<evidence type="ECO:0000256" key="7">
    <source>
        <dbReference type="SAM" id="MobiDB-lite"/>
    </source>
</evidence>
<dbReference type="InterPro" id="IPR032675">
    <property type="entry name" value="LRR_dom_sf"/>
</dbReference>
<feature type="compositionally biased region" description="Low complexity" evidence="7">
    <location>
        <begin position="53"/>
        <end position="65"/>
    </location>
</feature>
<feature type="region of interest" description="Disordered" evidence="7">
    <location>
        <begin position="210"/>
        <end position="240"/>
    </location>
</feature>
<feature type="region of interest" description="Disordered" evidence="7">
    <location>
        <begin position="47"/>
        <end position="73"/>
    </location>
</feature>
<dbReference type="InterPro" id="IPR055414">
    <property type="entry name" value="LRR_R13L4/SHOC2-like"/>
</dbReference>
<feature type="compositionally biased region" description="Basic and acidic residues" evidence="7">
    <location>
        <begin position="210"/>
        <end position="224"/>
    </location>
</feature>
<reference evidence="11" key="1">
    <citation type="submission" date="2009-05" db="EMBL/GenBank/DDBJ databases">
        <title>Oryza sativa Indica Group genomic DNA, chromosome 11, BAC clone:K0054F06, cultivar:Kasalath.</title>
        <authorList>
            <person name="Matsumoto T."/>
            <person name="Wu J."/>
            <person name="Kanamori H."/>
        </authorList>
    </citation>
    <scope>NUCLEOTIDE SEQUENCE</scope>
</reference>
<dbReference type="SUPFAM" id="SSF52058">
    <property type="entry name" value="L domain-like"/>
    <property type="match status" value="1"/>
</dbReference>
<dbReference type="Gene3D" id="3.80.10.10">
    <property type="entry name" value="Ribonuclease Inhibitor"/>
    <property type="match status" value="1"/>
</dbReference>
<evidence type="ECO:0000256" key="1">
    <source>
        <dbReference type="ARBA" id="ARBA00008894"/>
    </source>
</evidence>
<gene>
    <name evidence="11" type="primary">K0054F06.21</name>
</gene>
<dbReference type="Pfam" id="PF23559">
    <property type="entry name" value="WHD_DRP"/>
    <property type="match status" value="1"/>
</dbReference>
<dbReference type="GO" id="GO:0000166">
    <property type="term" value="F:nucleotide binding"/>
    <property type="evidence" value="ECO:0007669"/>
    <property type="project" value="UniProtKB-KW"/>
</dbReference>
<keyword evidence="3" id="KW-0677">Repeat</keyword>
<name>A0A679BC31_ORYSI</name>
<feature type="domain" description="Disease resistance R13L4/SHOC-2-like LRR" evidence="10">
    <location>
        <begin position="687"/>
        <end position="993"/>
    </location>
</feature>
<dbReference type="InterPro" id="IPR041118">
    <property type="entry name" value="Rx_N"/>
</dbReference>
<keyword evidence="4" id="KW-0547">Nucleotide-binding</keyword>
<dbReference type="EMBL" id="AP011477">
    <property type="protein sequence ID" value="BBD82290.1"/>
    <property type="molecule type" value="Genomic_DNA"/>
</dbReference>
<dbReference type="GO" id="GO:0098542">
    <property type="term" value="P:defense response to other organism"/>
    <property type="evidence" value="ECO:0007669"/>
    <property type="project" value="TreeGrafter"/>
</dbReference>
<protein>
    <submittedName>
        <fullName evidence="11">Resistance protein-like</fullName>
    </submittedName>
</protein>
<feature type="domain" description="Disease resistance protein winged helix" evidence="9">
    <location>
        <begin position="589"/>
        <end position="660"/>
    </location>
</feature>
<dbReference type="Pfam" id="PF18052">
    <property type="entry name" value="Rx_N"/>
    <property type="match status" value="1"/>
</dbReference>
<evidence type="ECO:0000259" key="8">
    <source>
        <dbReference type="Pfam" id="PF18052"/>
    </source>
</evidence>
<evidence type="ECO:0000259" key="9">
    <source>
        <dbReference type="Pfam" id="PF23559"/>
    </source>
</evidence>
<sequence>MPHGRSGSAQPPAASGLGAERRTPTCRLQLCSACSCSADGLEQPPAWLPPGPLQAAAPAAARGTPSPVGHGFAGLGGQGARRVGNWGKIANGLRCGPIRPQFIKEEMESINSFLARLAKTATAGIAQDDDDEQLRTWMKQVRELAHDCSNCIDIYLRRGDPGHPAIHRARGGGLRRYLWWASWFVHRMVAQRSAAIQLRDLKERARDVSERRSRYDVKVPEKEAAGGPASTPALAAEDEDDDQNQAIELANYCSGPGSLEPRVLEDYCAEKLVGWLKLQADQAGTSASRLLIPSITLVAPDTEDSGSIAREVLDLAAINFDQTVCINLPQVHRSWDLPLLPQEILCYILQACSYRKNLLDPQAKDIEAVDTTVPVEEARTTTAPALGEDHIKEIIHNHKIALDIIRELMRGNSGKEQATCFLGGIMDHDATADAKEEAKQKMDDISLGIEEQLHIKGVADKINKYMTGKKTLIVFQDDRDCISPWEDTRNALSLINCSSGIECSDGDHKQEPEAKEFCCPPGEPITYSLVGLYNDIILQLATEKRKRDGSYDPQILHGILEKSSQDLRKLHDDLDSCKAYKSCLLYLAIFPPGFNIRRSNLVGRWVAEGLITKEDWASVVRHAEQCFDTLIDRWLVYSAEVGATGGVKSCIVGDKAHEFISKIATKEHILDARLSHIWARHFSIFSDLQLRAFDSIDKIATSSICNNILLLKYLSLRKTNVTHLPREINNLHELEILDIRETKVPASGTRYVLLLKLKCLLAGHVDSSSSCSHDIRDDKSLYSAVKIPSNIRKMDNMEVLSNVVASQDGHELEDIRKLWRLRKLGVVIEDKKAHLEKLLRVISDLKDRIQSLSIPIHTDRSEGTLSYEGLSLENNVRDRLEKNSKCLESLSINGVTRLEKHLSLLTKGGNELTKLTLTSILLNQDNMKNLAVLPNLRCVRLRYQAYTGDSLTFKKDEFQCLNCFLVDGFHMTEIIDFESGAALELEKIALSLNSINSLVGAGSLKNQKELELKGSEILPLPLLVEDGAAPEQRTEEDRMLTFKKMEFQHLKHLLVEASLMTKIIFKDGAAPKLKKITLSLDNIMSLDGVSNLPKLTELELEGHNNLILLSCF</sequence>
<dbReference type="CDD" id="cd14798">
    <property type="entry name" value="RX-CC_like"/>
    <property type="match status" value="1"/>
</dbReference>
<dbReference type="InterPro" id="IPR038005">
    <property type="entry name" value="RX-like_CC"/>
</dbReference>
<dbReference type="PANTHER" id="PTHR23155:SF1062">
    <property type="entry name" value="OS11G0579400 PROTEIN"/>
    <property type="match status" value="1"/>
</dbReference>
<evidence type="ECO:0000256" key="2">
    <source>
        <dbReference type="ARBA" id="ARBA00022614"/>
    </source>
</evidence>
<feature type="domain" description="Disease resistance N-terminal" evidence="8">
    <location>
        <begin position="101"/>
        <end position="159"/>
    </location>
</feature>
<comment type="similarity">
    <text evidence="1">Belongs to the disease resistance NB-LRR family.</text>
</comment>
<dbReference type="AlphaFoldDB" id="A0A679BC31"/>
<evidence type="ECO:0000256" key="5">
    <source>
        <dbReference type="ARBA" id="ARBA00022821"/>
    </source>
</evidence>
<evidence type="ECO:0000256" key="6">
    <source>
        <dbReference type="ARBA" id="ARBA00023054"/>
    </source>
</evidence>
<dbReference type="Gene3D" id="1.20.5.4130">
    <property type="match status" value="1"/>
</dbReference>
<dbReference type="InterPro" id="IPR036388">
    <property type="entry name" value="WH-like_DNA-bd_sf"/>
</dbReference>
<evidence type="ECO:0000259" key="10">
    <source>
        <dbReference type="Pfam" id="PF23598"/>
    </source>
</evidence>
<dbReference type="Pfam" id="PF23598">
    <property type="entry name" value="LRR_14"/>
    <property type="match status" value="1"/>
</dbReference>
<dbReference type="InterPro" id="IPR044974">
    <property type="entry name" value="Disease_R_plants"/>
</dbReference>
<dbReference type="Gene3D" id="1.10.10.10">
    <property type="entry name" value="Winged helix-like DNA-binding domain superfamily/Winged helix DNA-binding domain"/>
    <property type="match status" value="1"/>
</dbReference>